<dbReference type="InterPro" id="IPR025110">
    <property type="entry name" value="AMP-bd_C"/>
</dbReference>
<organism evidence="15 16">
    <name type="scientific">Actinoalloteichus caeruleus DSM 43889</name>
    <dbReference type="NCBI Taxonomy" id="1120930"/>
    <lineage>
        <taxon>Bacteria</taxon>
        <taxon>Bacillati</taxon>
        <taxon>Actinomycetota</taxon>
        <taxon>Actinomycetes</taxon>
        <taxon>Pseudonocardiales</taxon>
        <taxon>Pseudonocardiaceae</taxon>
        <taxon>Actinoalloteichus</taxon>
        <taxon>Actinoalloteichus cyanogriseus</taxon>
    </lineage>
</organism>
<keyword evidence="6" id="KW-0597">Phosphoprotein</keyword>
<dbReference type="PROSITE" id="PS00455">
    <property type="entry name" value="AMP_BINDING"/>
    <property type="match status" value="1"/>
</dbReference>
<dbReference type="SUPFAM" id="SSF53901">
    <property type="entry name" value="Thiolase-like"/>
    <property type="match status" value="1"/>
</dbReference>
<dbReference type="Pfam" id="PF16197">
    <property type="entry name" value="KAsynt_C_assoc"/>
    <property type="match status" value="1"/>
</dbReference>
<evidence type="ECO:0000256" key="5">
    <source>
        <dbReference type="ARBA" id="ARBA00022450"/>
    </source>
</evidence>
<dbReference type="EMBL" id="AUBJ02000001">
    <property type="protein sequence ID" value="MCP2330971.1"/>
    <property type="molecule type" value="Genomic_DNA"/>
</dbReference>
<dbReference type="InterPro" id="IPR045851">
    <property type="entry name" value="AMP-bd_C_sf"/>
</dbReference>
<dbReference type="Proteomes" id="UP000791080">
    <property type="component" value="Unassembled WGS sequence"/>
</dbReference>
<dbReference type="InterPro" id="IPR014031">
    <property type="entry name" value="Ketoacyl_synth_C"/>
</dbReference>
<proteinExistence type="inferred from homology"/>
<protein>
    <recommendedName>
        <fullName evidence="4">Phenyloxazoline synthase MbtB</fullName>
    </recommendedName>
    <alternativeName>
        <fullName evidence="11">Mycobactin synthetase protein B</fullName>
    </alternativeName>
</protein>
<feature type="region of interest" description="Disordered" evidence="12">
    <location>
        <begin position="2380"/>
        <end position="2401"/>
    </location>
</feature>
<dbReference type="SUPFAM" id="SSF55048">
    <property type="entry name" value="Probable ACP-binding domain of malonyl-CoA ACP transacylase"/>
    <property type="match status" value="1"/>
</dbReference>
<dbReference type="PROSITE" id="PS50075">
    <property type="entry name" value="CARRIER"/>
    <property type="match status" value="2"/>
</dbReference>
<dbReference type="InterPro" id="IPR016039">
    <property type="entry name" value="Thiolase-like"/>
</dbReference>
<dbReference type="RefSeq" id="WP_026420396.1">
    <property type="nucleotide sequence ID" value="NZ_AUBJ02000001.1"/>
</dbReference>
<name>A0ABT1JGQ7_ACTCY</name>
<dbReference type="SUPFAM" id="SSF52777">
    <property type="entry name" value="CoA-dependent acyltransferases"/>
    <property type="match status" value="4"/>
</dbReference>
<gene>
    <name evidence="15" type="ORF">G443_001241</name>
</gene>
<comment type="cofactor">
    <cofactor evidence="1">
        <name>pantetheine 4'-phosphate</name>
        <dbReference type="ChEBI" id="CHEBI:47942"/>
    </cofactor>
</comment>
<comment type="similarity">
    <text evidence="10">In the C-terminal section; belongs to the NRP synthetase family.</text>
</comment>
<dbReference type="Gene3D" id="3.30.70.3290">
    <property type="match status" value="1"/>
</dbReference>
<dbReference type="InterPro" id="IPR036736">
    <property type="entry name" value="ACP-like_sf"/>
</dbReference>
<dbReference type="InterPro" id="IPR023213">
    <property type="entry name" value="CAT-like_dom_sf"/>
</dbReference>
<dbReference type="SMART" id="SM00827">
    <property type="entry name" value="PKS_AT"/>
    <property type="match status" value="1"/>
</dbReference>
<dbReference type="InterPro" id="IPR016036">
    <property type="entry name" value="Malonyl_transacylase_ACP-bd"/>
</dbReference>
<dbReference type="InterPro" id="IPR057737">
    <property type="entry name" value="Condensation_MtbB-like"/>
</dbReference>
<dbReference type="InterPro" id="IPR014030">
    <property type="entry name" value="Ketoacyl_synth_N"/>
</dbReference>
<feature type="compositionally biased region" description="Low complexity" evidence="12">
    <location>
        <begin position="2386"/>
        <end position="2399"/>
    </location>
</feature>
<dbReference type="InterPro" id="IPR010071">
    <property type="entry name" value="AA_adenyl_dom"/>
</dbReference>
<feature type="region of interest" description="Disordered" evidence="12">
    <location>
        <begin position="2131"/>
        <end position="2151"/>
    </location>
</feature>
<dbReference type="InterPro" id="IPR001227">
    <property type="entry name" value="Ac_transferase_dom_sf"/>
</dbReference>
<dbReference type="CDD" id="cd00833">
    <property type="entry name" value="PKS"/>
    <property type="match status" value="1"/>
</dbReference>
<dbReference type="Gene3D" id="3.30.559.10">
    <property type="entry name" value="Chloramphenicol acetyltransferase-like domain"/>
    <property type="match status" value="2"/>
</dbReference>
<dbReference type="InterPro" id="IPR016035">
    <property type="entry name" value="Acyl_Trfase/lysoPLipase"/>
</dbReference>
<dbReference type="InterPro" id="IPR020841">
    <property type="entry name" value="PKS_Beta-ketoAc_synthase_dom"/>
</dbReference>
<reference evidence="15 16" key="1">
    <citation type="submission" date="2013-07" db="EMBL/GenBank/DDBJ databases">
        <authorList>
            <consortium name="DOE Joint Genome Institute"/>
            <person name="Reeve W."/>
            <person name="Huntemann M."/>
            <person name="Han J."/>
            <person name="Chen A."/>
            <person name="Kyrpides N."/>
            <person name="Mavromatis K."/>
            <person name="Markowitz V."/>
            <person name="Palaniappan K."/>
            <person name="Ivanova N."/>
            <person name="Schaumberg A."/>
            <person name="Pati A."/>
            <person name="Liolios K."/>
            <person name="Nordberg H.P."/>
            <person name="Cantor M.N."/>
            <person name="Hua S.X."/>
            <person name="Woyke T."/>
        </authorList>
    </citation>
    <scope>NUCLEOTIDE SEQUENCE [LARGE SCALE GENOMIC DNA]</scope>
    <source>
        <strain evidence="15 16">DSM 43889</strain>
    </source>
</reference>
<dbReference type="InterPro" id="IPR020845">
    <property type="entry name" value="AMP-binding_CS"/>
</dbReference>
<dbReference type="InterPro" id="IPR020806">
    <property type="entry name" value="PKS_PP-bd"/>
</dbReference>
<dbReference type="InterPro" id="IPR001242">
    <property type="entry name" value="Condensation_dom"/>
</dbReference>
<keyword evidence="5" id="KW-0596">Phosphopantetheine</keyword>
<dbReference type="PANTHER" id="PTHR43775">
    <property type="entry name" value="FATTY ACID SYNTHASE"/>
    <property type="match status" value="1"/>
</dbReference>
<dbReference type="SUPFAM" id="SSF52151">
    <property type="entry name" value="FabD/lysophospholipase-like"/>
    <property type="match status" value="1"/>
</dbReference>
<evidence type="ECO:0000256" key="4">
    <source>
        <dbReference type="ARBA" id="ARBA00016743"/>
    </source>
</evidence>
<keyword evidence="8" id="KW-0808">Transferase</keyword>
<evidence type="ECO:0000313" key="15">
    <source>
        <dbReference type="EMBL" id="MCP2330971.1"/>
    </source>
</evidence>
<comment type="similarity">
    <text evidence="3">Belongs to the ATP-dependent AMP-binding enzyme family. MbtB subfamily.</text>
</comment>
<keyword evidence="16" id="KW-1185">Reference proteome</keyword>
<dbReference type="InterPro" id="IPR009081">
    <property type="entry name" value="PP-bd_ACP"/>
</dbReference>
<dbReference type="InterPro" id="IPR000873">
    <property type="entry name" value="AMP-dep_synth/lig_dom"/>
</dbReference>
<reference evidence="15 16" key="2">
    <citation type="submission" date="2022-06" db="EMBL/GenBank/DDBJ databases">
        <title>Genomic Encyclopedia of Type Strains, Phase I: the one thousand microbial genomes (KMG-I) project.</title>
        <authorList>
            <person name="Kyrpides N."/>
        </authorList>
    </citation>
    <scope>NUCLEOTIDE SEQUENCE [LARGE SCALE GENOMIC DNA]</scope>
    <source>
        <strain evidence="15 16">DSM 43889</strain>
    </source>
</reference>
<dbReference type="CDD" id="cd12114">
    <property type="entry name" value="A_NRPS_TlmIV_like"/>
    <property type="match status" value="1"/>
</dbReference>
<dbReference type="InterPro" id="IPR050091">
    <property type="entry name" value="PKS_NRPS_Biosynth_Enz"/>
</dbReference>
<dbReference type="Gene3D" id="3.30.559.30">
    <property type="entry name" value="Nonribosomal peptide synthetase, condensation domain"/>
    <property type="match status" value="2"/>
</dbReference>
<dbReference type="Pfam" id="PF13193">
    <property type="entry name" value="AMP-binding_C"/>
    <property type="match status" value="1"/>
</dbReference>
<dbReference type="Gene3D" id="3.40.47.10">
    <property type="match status" value="1"/>
</dbReference>
<evidence type="ECO:0000256" key="11">
    <source>
        <dbReference type="ARBA" id="ARBA00033440"/>
    </source>
</evidence>
<evidence type="ECO:0000259" key="13">
    <source>
        <dbReference type="PROSITE" id="PS50075"/>
    </source>
</evidence>
<evidence type="ECO:0000256" key="9">
    <source>
        <dbReference type="ARBA" id="ARBA00023315"/>
    </source>
</evidence>
<dbReference type="Gene3D" id="2.30.38.10">
    <property type="entry name" value="Luciferase, Domain 3"/>
    <property type="match status" value="1"/>
</dbReference>
<dbReference type="SUPFAM" id="SSF56801">
    <property type="entry name" value="Acetyl-CoA synthetase-like"/>
    <property type="match status" value="1"/>
</dbReference>
<keyword evidence="7" id="KW-0436">Ligase</keyword>
<evidence type="ECO:0000256" key="12">
    <source>
        <dbReference type="SAM" id="MobiDB-lite"/>
    </source>
</evidence>
<dbReference type="Pfam" id="PF02801">
    <property type="entry name" value="Ketoacyl-synt_C"/>
    <property type="match status" value="1"/>
</dbReference>
<evidence type="ECO:0000256" key="6">
    <source>
        <dbReference type="ARBA" id="ARBA00022553"/>
    </source>
</evidence>
<dbReference type="NCBIfam" id="TIGR01733">
    <property type="entry name" value="AA-adenyl-dom"/>
    <property type="match status" value="1"/>
</dbReference>
<dbReference type="CDD" id="cd19535">
    <property type="entry name" value="Cyc_NRPS"/>
    <property type="match status" value="1"/>
</dbReference>
<sequence length="2484" mass="266348">MTGHDTVESSEGSVAVVGMAGRFPGAPDLDAFWRNLRGGVESVAPLSDEELLAEGVPREVFSRPEYVRAASVLDGVDLFDASFFNVNAREAALLDPQQRLFLETVWHALENAGRGPGTDSDVGVFGGAGMSAYLMSNLLGGSRIVMSPTVFELQIHNDKDYLASRTAYLLGLNGPAVSVQTACSSSLVAVHQAVRALVSGDCGTAVAGGVCVRVPHKVGYLYEEGLIYSPDGHCRPFDADARGTVFGNGVGAVVLRRLEDALADGDDVLAVIRATAVNNDGNDKVGYTAPSVAGQQRLIASALAASQVEAHTITAMEAHGTGTQVGDPIEISALSRAFGEHTTKTGFCALGSVKANIGHLESAAGVASLIKAVLQLRHRELVGDPHFRSPNPRIDFGQTPFFVNTELSEWRNGTHPRRIGVSSFGIGGTNAHAILEEAPARRPSPEPVRRPQVVLLSAKSPQALDQATADLADHLDAERDTADAARLADVASTTRLGRGSLRFRRALVADEVGTAVDLLRGSDPSRVASAVARPAAPKVVFLFPGQGTQHPGMGRGLYEAEPVFRAAVDECAEILLPLLDLDVRTALYEAEEGDEAAATAVEQTGLAQPALFVTEYALARQLLSWGVTPDAMVGHSLGEFVAACLAGVMDLGDALRLVASRGRLMQDLPGGDMLSVGLPEEELRELLPAELSVAAVNGPALCVVSGPSEAVAEFRESLEGREVSTRLLRTSHAFHSAMVDPVVPTFTDQVREVSLRAPELPIRSTVTGGWLEAEGATDHGYWGTHMREPVRFGQAVREAVADLGQCVLVEVGPGNTLGTLARQAVDSAATVSVVSGMRRADQDGPDVEVLLSALAGLWLAGVEVDWTRSEPGRARVALPGYPFQRQRYWVEPRGGGASGELVIDTPTGGEDAEGEATAGGRPAHLLTTYVAPRDDAERTLVELWEEFFGFSPIGVHDNFFELGGHSLLATQILNRLGSRLGHSVAPSQLLSRPSVAGLAELLAEQEDSDAPALKLPVLVPDPERRHQPFPLNEMQQAQWIGRLGSFDMGGVAPHLYLEFDSDTLDAARLQRAWQQVVRRHEMLRIVVLADGRQRILDNVPDYEFEELDLRGVDPEEARALLAEVSDRMSTEVRPADTWPLWEVRVSRLGDGRLRTHISFDLLCADVASFFYQILPSWREFHENPELSSEPPELSFRDYVLAEEALHDSPLYERSLEYWRERVAQLPPAPELPTVVAPGELVTPEFVRRHGSLDPRVWAGIKERAGEHGVTPSSVLLAAYAAAVGRWSKSQHFTLNFTAVNRLPFHPDVDTTVGEFASFELLEVDVRELDTFAELVTQVQRRSWEDFEHRYVSGVRILRELNRLRRDTTGGLMPIVFTSALSTETDPASVPSPLDWLGEQAGFISQTPQVTIDHFVLELGGRLELAWHAVDELFPDGMMAEMFEAYQELLVSLATREGWDRPPLVALPEEQLRARVQANDTSGPVPEGLLADRVLAAGRDPVTAGRPAVVAGDRVLTHAELAARAGDLAGRLVEAGHGRGSVVGVGLSKGWRQVVAAVGASAAGCTYVPVDPELPESRRRWLVEHAGVQCLLVDGAGGTEWPEGVPTLVVPDGSTAPPAEAADWRCLGDPGDIAYVIYTSGSTGTPKGVAVTHTAALNTLVDVQERFGLTETDAVLGLSSLSFDLSVFDVFGILGAGAALVLPEPEARRDPARWVDLLREHHVTVWNSVPALFEMLVTYLENGREEDTGVALRLAMLSGDWIPVSLPDRARAQARDLRVVSLGGATEAAIWSIHFPVEEVPREWTSIPYGYPLRNQSFHVLNDRMEPAPVWTAGHLHIGGVGLASCYWNDEQRTAESFVTHPTTGERLYRTGDLGRYLPGGVIEFLGREDFQVKIGGFRVELGEVEHAIERHPKVANAVAAALGSRTQQRLVAYVVPAEPAEDLIESVREHLAGTVPNYLVPADIVVLDELPLSANGKVDRAALPAPDRVGHAGGGDGIVDERLADTLERLLALAAESLSVEAAGAEDNFFSLGGDSIMGIQFVSRAAAEGLQVGPQDLFESDTFLDLARRVTATSEQEADGTVAPFTPHQAALVAEGAVDWITVEAAASDLDPALAERALREIADRHPALRLRSGTRDDGTPGQYDGGSPGDGLFSEIDLSGLAEDARDDALAEIVAEMSEEVGLAEREPVKLAVVRAGADDVRLLWLAAGAALDDTSWRLLLAEFGRAYQQLAERGSIDWTGMPESVLGWVATQEGAAPPPSVETVAFTGELRTVLDADVTTAFAEATFGAYHLELGEAVAAALTVAARAWPGREPAVTVERSLRTATTDEALGRFTEVTTLDVAAEAVADTLTGVKRAYRDVVRPAPAQPRVHLRDVRSGDWRPTSGPLSPAGLSSPVSTATTPEVLAEVGAAVVGGELVLRWRHTTDAAEATALAEAFTEAVETITEHCRQAGSGSYEPSDFPLAGVDPDELSALLSTLEK</sequence>
<feature type="domain" description="Carrier" evidence="13">
    <location>
        <begin position="931"/>
        <end position="1006"/>
    </location>
</feature>
<dbReference type="Gene3D" id="3.40.50.980">
    <property type="match status" value="2"/>
</dbReference>
<evidence type="ECO:0000256" key="2">
    <source>
        <dbReference type="ARBA" id="ARBA00005102"/>
    </source>
</evidence>
<dbReference type="PROSITE" id="PS52004">
    <property type="entry name" value="KS3_2"/>
    <property type="match status" value="1"/>
</dbReference>
<comment type="caution">
    <text evidence="15">The sequence shown here is derived from an EMBL/GenBank/DDBJ whole genome shotgun (WGS) entry which is preliminary data.</text>
</comment>
<dbReference type="Pfam" id="PF00550">
    <property type="entry name" value="PP-binding"/>
    <property type="match status" value="2"/>
</dbReference>
<feature type="domain" description="Carrier" evidence="13">
    <location>
        <begin position="2001"/>
        <end position="2075"/>
    </location>
</feature>
<dbReference type="SUPFAM" id="SSF47336">
    <property type="entry name" value="ACP-like"/>
    <property type="match status" value="2"/>
</dbReference>
<evidence type="ECO:0000256" key="1">
    <source>
        <dbReference type="ARBA" id="ARBA00001957"/>
    </source>
</evidence>
<keyword evidence="9" id="KW-0012">Acyltransferase</keyword>
<dbReference type="InterPro" id="IPR006162">
    <property type="entry name" value="Ppantetheine_attach_site"/>
</dbReference>
<dbReference type="PROSITE" id="PS00606">
    <property type="entry name" value="KS3_1"/>
    <property type="match status" value="1"/>
</dbReference>
<accession>A0ABT1JGQ7</accession>
<dbReference type="Gene3D" id="1.10.1200.10">
    <property type="entry name" value="ACP-like"/>
    <property type="match status" value="2"/>
</dbReference>
<evidence type="ECO:0000256" key="8">
    <source>
        <dbReference type="ARBA" id="ARBA00022679"/>
    </source>
</evidence>
<dbReference type="Gene3D" id="3.30.300.30">
    <property type="match status" value="1"/>
</dbReference>
<evidence type="ECO:0000313" key="16">
    <source>
        <dbReference type="Proteomes" id="UP000791080"/>
    </source>
</evidence>
<dbReference type="Pfam" id="PF00668">
    <property type="entry name" value="Condensation"/>
    <property type="match status" value="2"/>
</dbReference>
<dbReference type="InterPro" id="IPR018201">
    <property type="entry name" value="Ketoacyl_synth_AS"/>
</dbReference>
<dbReference type="InterPro" id="IPR032821">
    <property type="entry name" value="PKS_assoc"/>
</dbReference>
<dbReference type="Pfam" id="PF00109">
    <property type="entry name" value="ketoacyl-synt"/>
    <property type="match status" value="1"/>
</dbReference>
<dbReference type="SMART" id="SM00823">
    <property type="entry name" value="PKS_PP"/>
    <property type="match status" value="2"/>
</dbReference>
<evidence type="ECO:0000256" key="10">
    <source>
        <dbReference type="ARBA" id="ARBA00029443"/>
    </source>
</evidence>
<dbReference type="PANTHER" id="PTHR43775:SF51">
    <property type="entry name" value="INACTIVE PHENOLPHTHIOCEROL SYNTHESIS POLYKETIDE SYNTHASE TYPE I PKS1-RELATED"/>
    <property type="match status" value="1"/>
</dbReference>
<evidence type="ECO:0000256" key="3">
    <source>
        <dbReference type="ARBA" id="ARBA00007380"/>
    </source>
</evidence>
<dbReference type="SMART" id="SM00825">
    <property type="entry name" value="PKS_KS"/>
    <property type="match status" value="1"/>
</dbReference>
<feature type="domain" description="Ketosynthase family 3 (KS3)" evidence="14">
    <location>
        <begin position="11"/>
        <end position="437"/>
    </location>
</feature>
<evidence type="ECO:0000259" key="14">
    <source>
        <dbReference type="PROSITE" id="PS52004"/>
    </source>
</evidence>
<evidence type="ECO:0000256" key="7">
    <source>
        <dbReference type="ARBA" id="ARBA00022598"/>
    </source>
</evidence>
<dbReference type="PROSITE" id="PS00012">
    <property type="entry name" value="PHOSPHOPANTETHEINE"/>
    <property type="match status" value="1"/>
</dbReference>
<dbReference type="Pfam" id="PF00501">
    <property type="entry name" value="AMP-binding"/>
    <property type="match status" value="1"/>
</dbReference>
<dbReference type="Gene3D" id="3.40.366.10">
    <property type="entry name" value="Malonyl-Coenzyme A Acyl Carrier Protein, domain 2"/>
    <property type="match status" value="1"/>
</dbReference>
<dbReference type="Pfam" id="PF00698">
    <property type="entry name" value="Acyl_transf_1"/>
    <property type="match status" value="1"/>
</dbReference>
<comment type="pathway">
    <text evidence="2">Siderophore biosynthesis; mycobactin biosynthesis.</text>
</comment>
<dbReference type="InterPro" id="IPR014043">
    <property type="entry name" value="Acyl_transferase_dom"/>
</dbReference>